<dbReference type="GeneID" id="63831768"/>
<dbReference type="Proteomes" id="UP000076871">
    <property type="component" value="Unassembled WGS sequence"/>
</dbReference>
<name>A0A165BL05_9APHY</name>
<gene>
    <name evidence="1" type="ORF">LAESUDRAFT_816047</name>
</gene>
<dbReference type="RefSeq" id="XP_040758987.1">
    <property type="nucleotide sequence ID" value="XM_040914741.1"/>
</dbReference>
<keyword evidence="2" id="KW-1185">Reference proteome</keyword>
<evidence type="ECO:0000313" key="2">
    <source>
        <dbReference type="Proteomes" id="UP000076871"/>
    </source>
</evidence>
<proteinExistence type="predicted"/>
<evidence type="ECO:0008006" key="3">
    <source>
        <dbReference type="Google" id="ProtNLM"/>
    </source>
</evidence>
<protein>
    <recommendedName>
        <fullName evidence="3">F-box domain-containing protein</fullName>
    </recommendedName>
</protein>
<dbReference type="OrthoDB" id="10616283at2759"/>
<accession>A0A165BL05</accession>
<dbReference type="AlphaFoldDB" id="A0A165BL05"/>
<reference evidence="1 2" key="1">
    <citation type="journal article" date="2016" name="Mol. Biol. Evol.">
        <title>Comparative Genomics of Early-Diverging Mushroom-Forming Fungi Provides Insights into the Origins of Lignocellulose Decay Capabilities.</title>
        <authorList>
            <person name="Nagy L.G."/>
            <person name="Riley R."/>
            <person name="Tritt A."/>
            <person name="Adam C."/>
            <person name="Daum C."/>
            <person name="Floudas D."/>
            <person name="Sun H."/>
            <person name="Yadav J.S."/>
            <person name="Pangilinan J."/>
            <person name="Larsson K.H."/>
            <person name="Matsuura K."/>
            <person name="Barry K."/>
            <person name="Labutti K."/>
            <person name="Kuo R."/>
            <person name="Ohm R.A."/>
            <person name="Bhattacharya S.S."/>
            <person name="Shirouzu T."/>
            <person name="Yoshinaga Y."/>
            <person name="Martin F.M."/>
            <person name="Grigoriev I.V."/>
            <person name="Hibbett D.S."/>
        </authorList>
    </citation>
    <scope>NUCLEOTIDE SEQUENCE [LARGE SCALE GENOMIC DNA]</scope>
    <source>
        <strain evidence="1 2">93-53</strain>
    </source>
</reference>
<organism evidence="1 2">
    <name type="scientific">Laetiporus sulphureus 93-53</name>
    <dbReference type="NCBI Taxonomy" id="1314785"/>
    <lineage>
        <taxon>Eukaryota</taxon>
        <taxon>Fungi</taxon>
        <taxon>Dikarya</taxon>
        <taxon>Basidiomycota</taxon>
        <taxon>Agaricomycotina</taxon>
        <taxon>Agaricomycetes</taxon>
        <taxon>Polyporales</taxon>
        <taxon>Laetiporus</taxon>
    </lineage>
</organism>
<sequence>MQIVEEAVRDHHTARALSQVCSWARQIALPRLYNTLFSITDTRDLTNFPSHLRPYVQNVWLDKSPPPTISDSIAARTSWLWSTVRNLCVPLQFLEACDACEHLPEKPAPFTVRTLTIFDAKFCSSGHRVGTLLSSVTHLRVAGNCSSWGYVTLIRQLTSLKYLMVPLDESNGTIQVISTSMLARRHPTLQKIALLMHNTGVGFTARKWCTTANIIMQLNDKLYLVPAVCTQDEERKEWESIADGEEFEDTAIWQKAKRMRAAILAGDEEEVARICGVSM</sequence>
<evidence type="ECO:0000313" key="1">
    <source>
        <dbReference type="EMBL" id="KZT01247.1"/>
    </source>
</evidence>
<dbReference type="EMBL" id="KV427668">
    <property type="protein sequence ID" value="KZT01247.1"/>
    <property type="molecule type" value="Genomic_DNA"/>
</dbReference>
<dbReference type="InParanoid" id="A0A165BL05"/>